<dbReference type="Proteomes" id="UP000316726">
    <property type="component" value="Chromosome 1"/>
</dbReference>
<keyword evidence="1" id="KW-1015">Disulfide bond</keyword>
<evidence type="ECO:0000259" key="2">
    <source>
        <dbReference type="SMART" id="SM01093"/>
    </source>
</evidence>
<accession>A0A5B8MBH6</accession>
<feature type="disulfide bond" evidence="1">
    <location>
        <begin position="57"/>
        <end position="66"/>
    </location>
</feature>
<dbReference type="GO" id="GO:0080153">
    <property type="term" value="P:negative regulation of reductive pentose-phosphate cycle"/>
    <property type="evidence" value="ECO:0007669"/>
    <property type="project" value="TreeGrafter"/>
</dbReference>
<sequence length="110" mass="12040">MNAGRVSRAVGVRGVRASASARVARVTVSRRAVLLRSKASDMSDALEKAIEEAKETCEDDPKKADCAVAWDNVEEISAEISHKKSAKKVDPLEDFCDDNPEADECRVYED</sequence>
<organism evidence="3 4">
    <name type="scientific">Chloropicon primus</name>
    <dbReference type="NCBI Taxonomy" id="1764295"/>
    <lineage>
        <taxon>Eukaryota</taxon>
        <taxon>Viridiplantae</taxon>
        <taxon>Chlorophyta</taxon>
        <taxon>Chloropicophyceae</taxon>
        <taxon>Chloropicales</taxon>
        <taxon>Chloropicaceae</taxon>
        <taxon>Chloropicon</taxon>
    </lineage>
</organism>
<dbReference type="PANTHER" id="PTHR33921">
    <property type="entry name" value="CALVIN CYCLE PROTEIN CP12-2, CHLOROPLASTIC"/>
    <property type="match status" value="1"/>
</dbReference>
<dbReference type="SMART" id="SM01093">
    <property type="entry name" value="CP12"/>
    <property type="match status" value="1"/>
</dbReference>
<reference evidence="3 4" key="1">
    <citation type="submission" date="2018-07" db="EMBL/GenBank/DDBJ databases">
        <title>The complete nuclear genome of the prasinophyte Chloropicon primus (CCMP1205).</title>
        <authorList>
            <person name="Pombert J.-F."/>
            <person name="Otis C."/>
            <person name="Turmel M."/>
            <person name="Lemieux C."/>
        </authorList>
    </citation>
    <scope>NUCLEOTIDE SEQUENCE [LARGE SCALE GENOMIC DNA]</scope>
    <source>
        <strain evidence="3 4">CCMP1205</strain>
    </source>
</reference>
<keyword evidence="4" id="KW-1185">Reference proteome</keyword>
<protein>
    <submittedName>
        <fullName evidence="3">CP12-domain-containing protein</fullName>
    </submittedName>
</protein>
<dbReference type="GO" id="GO:0009507">
    <property type="term" value="C:chloroplast"/>
    <property type="evidence" value="ECO:0007669"/>
    <property type="project" value="TreeGrafter"/>
</dbReference>
<dbReference type="Pfam" id="PF02672">
    <property type="entry name" value="CP12"/>
    <property type="match status" value="1"/>
</dbReference>
<evidence type="ECO:0000313" key="4">
    <source>
        <dbReference type="Proteomes" id="UP000316726"/>
    </source>
</evidence>
<evidence type="ECO:0000256" key="1">
    <source>
        <dbReference type="PIRSR" id="PIRSR639314-50"/>
    </source>
</evidence>
<dbReference type="InterPro" id="IPR039314">
    <property type="entry name" value="CP12-like"/>
</dbReference>
<feature type="disulfide bond" evidence="1">
    <location>
        <begin position="96"/>
        <end position="105"/>
    </location>
</feature>
<proteinExistence type="predicted"/>
<dbReference type="STRING" id="1764295.A0A5B8MBH6"/>
<gene>
    <name evidence="3" type="ORF">A3770_01p02110</name>
</gene>
<feature type="domain" description="CP12" evidence="2">
    <location>
        <begin position="42"/>
        <end position="110"/>
    </location>
</feature>
<dbReference type="AlphaFoldDB" id="A0A5B8MBH6"/>
<dbReference type="OrthoDB" id="4362at2759"/>
<evidence type="ECO:0000313" key="3">
    <source>
        <dbReference type="EMBL" id="QDZ17693.1"/>
    </source>
</evidence>
<dbReference type="InterPro" id="IPR003823">
    <property type="entry name" value="CP12_dom"/>
</dbReference>
<name>A0A5B8MBH6_9CHLO</name>
<dbReference type="PANTHER" id="PTHR33921:SF15">
    <property type="entry name" value="CALVIN CYCLE PROTEIN CP12-2, CHLOROPLASTIC"/>
    <property type="match status" value="1"/>
</dbReference>
<dbReference type="EMBL" id="CP031034">
    <property type="protein sequence ID" value="QDZ17693.1"/>
    <property type="molecule type" value="Genomic_DNA"/>
</dbReference>